<comment type="caution">
    <text evidence="1">The sequence shown here is derived from an EMBL/GenBank/DDBJ whole genome shotgun (WGS) entry which is preliminary data.</text>
</comment>
<name>A0A645CY63_9ZZZZ</name>
<dbReference type="EMBL" id="VSSQ01031273">
    <property type="protein sequence ID" value="MPM82096.1"/>
    <property type="molecule type" value="Genomic_DNA"/>
</dbReference>
<dbReference type="Pfam" id="PF04883">
    <property type="entry name" value="HK97-gp10_like"/>
    <property type="match status" value="1"/>
</dbReference>
<dbReference type="AlphaFoldDB" id="A0A645CY63"/>
<reference evidence="1" key="1">
    <citation type="submission" date="2019-08" db="EMBL/GenBank/DDBJ databases">
        <authorList>
            <person name="Kucharzyk K."/>
            <person name="Murdoch R.W."/>
            <person name="Higgins S."/>
            <person name="Loffler F."/>
        </authorList>
    </citation>
    <scope>NUCLEOTIDE SEQUENCE</scope>
</reference>
<organism evidence="1">
    <name type="scientific">bioreactor metagenome</name>
    <dbReference type="NCBI Taxonomy" id="1076179"/>
    <lineage>
        <taxon>unclassified sequences</taxon>
        <taxon>metagenomes</taxon>
        <taxon>ecological metagenomes</taxon>
    </lineage>
</organism>
<protein>
    <recommendedName>
        <fullName evidence="2">HK97 gp10 family phage protein</fullName>
    </recommendedName>
</protein>
<proteinExistence type="predicted"/>
<dbReference type="InterPro" id="IPR010064">
    <property type="entry name" value="HK97-gp10_tail"/>
</dbReference>
<sequence>MASAKVLLSDDFTAKIKNLGKEFERVAKKAVYAGAEIIADQVKQNMQELPEDEFRRLKEGEQFNGVPTQQKNELIESFGITRMSYDKYGVFHAKLGFDGYGKYKSKKYPKGLPNDLLARSIESGSSVRVKTPFFRKAVAAKKAEAQRRMEEIINEEFNKITKG</sequence>
<evidence type="ECO:0000313" key="1">
    <source>
        <dbReference type="EMBL" id="MPM82096.1"/>
    </source>
</evidence>
<gene>
    <name evidence="1" type="ORF">SDC9_129154</name>
</gene>
<evidence type="ECO:0008006" key="2">
    <source>
        <dbReference type="Google" id="ProtNLM"/>
    </source>
</evidence>
<accession>A0A645CY63</accession>